<evidence type="ECO:0000313" key="1">
    <source>
        <dbReference type="EMBL" id="KAH7907504.1"/>
    </source>
</evidence>
<organism evidence="1 2">
    <name type="scientific">Hygrophoropsis aurantiaca</name>
    <dbReference type="NCBI Taxonomy" id="72124"/>
    <lineage>
        <taxon>Eukaryota</taxon>
        <taxon>Fungi</taxon>
        <taxon>Dikarya</taxon>
        <taxon>Basidiomycota</taxon>
        <taxon>Agaricomycotina</taxon>
        <taxon>Agaricomycetes</taxon>
        <taxon>Agaricomycetidae</taxon>
        <taxon>Boletales</taxon>
        <taxon>Coniophorineae</taxon>
        <taxon>Hygrophoropsidaceae</taxon>
        <taxon>Hygrophoropsis</taxon>
    </lineage>
</organism>
<proteinExistence type="predicted"/>
<sequence>MDKRTSIPSSQGPYVQVLNAPENWLEGVDEFVSRFFISEGNNEGLRDHIAELSAKMKSLVSGAIKRSRLEIDDDEDDDGSKTEPIITYQTFVEELSTGDSFTASIIEVLVKEVAERRLREPAERGLIADRTMRSLRRLSSPAMVYRPRNHGRRPAGRTGIDIAEHVVHGSDDLYMGDDDDEVVATYIPIGEERESRPTASVYGVQSHRRNPLIPSPFRSLLEGRPGTESNMDRVLPPLRQQQESESSSAPVTRPATSSSGWVPSPSAMQHTHPLSRQLSARRATRSRTADFSEFTSRRRNTTRLLAEADDEEEGSASRGAVDTDSTPIPESPWLPSWHRPSSPGVSGPSLAPLRSPPPPQPQARHFFPFARRFEMIPPGGPRPADWTFQAPVPSAEQYSTMMQDNTVAEHETSEERSQAPRLRRGGLRAPESMLSRHASPATRSDVPPLIENRRSDQPEGDGAGVDGATPADTRSVSEEIIQSIG</sequence>
<dbReference type="EMBL" id="MU267899">
    <property type="protein sequence ID" value="KAH7907504.1"/>
    <property type="molecule type" value="Genomic_DNA"/>
</dbReference>
<reference evidence="1" key="1">
    <citation type="journal article" date="2021" name="New Phytol.">
        <title>Evolutionary innovations through gain and loss of genes in the ectomycorrhizal Boletales.</title>
        <authorList>
            <person name="Wu G."/>
            <person name="Miyauchi S."/>
            <person name="Morin E."/>
            <person name="Kuo A."/>
            <person name="Drula E."/>
            <person name="Varga T."/>
            <person name="Kohler A."/>
            <person name="Feng B."/>
            <person name="Cao Y."/>
            <person name="Lipzen A."/>
            <person name="Daum C."/>
            <person name="Hundley H."/>
            <person name="Pangilinan J."/>
            <person name="Johnson J."/>
            <person name="Barry K."/>
            <person name="LaButti K."/>
            <person name="Ng V."/>
            <person name="Ahrendt S."/>
            <person name="Min B."/>
            <person name="Choi I.G."/>
            <person name="Park H."/>
            <person name="Plett J.M."/>
            <person name="Magnuson J."/>
            <person name="Spatafora J.W."/>
            <person name="Nagy L.G."/>
            <person name="Henrissat B."/>
            <person name="Grigoriev I.V."/>
            <person name="Yang Z.L."/>
            <person name="Xu J."/>
            <person name="Martin F.M."/>
        </authorList>
    </citation>
    <scope>NUCLEOTIDE SEQUENCE</scope>
    <source>
        <strain evidence="1">ATCC 28755</strain>
    </source>
</reference>
<comment type="caution">
    <text evidence="1">The sequence shown here is derived from an EMBL/GenBank/DDBJ whole genome shotgun (WGS) entry which is preliminary data.</text>
</comment>
<dbReference type="Proteomes" id="UP000790377">
    <property type="component" value="Unassembled WGS sequence"/>
</dbReference>
<name>A0ACB8A3B3_9AGAM</name>
<evidence type="ECO:0000313" key="2">
    <source>
        <dbReference type="Proteomes" id="UP000790377"/>
    </source>
</evidence>
<gene>
    <name evidence="1" type="ORF">BJ138DRAFT_1116648</name>
</gene>
<keyword evidence="2" id="KW-1185">Reference proteome</keyword>
<accession>A0ACB8A3B3</accession>
<protein>
    <submittedName>
        <fullName evidence="1">Uncharacterized protein</fullName>
    </submittedName>
</protein>